<organism evidence="1 2">
    <name type="scientific">Marinobacter adhaerens (strain DSM 23420 / HP15)</name>
    <dbReference type="NCBI Taxonomy" id="225937"/>
    <lineage>
        <taxon>Bacteria</taxon>
        <taxon>Pseudomonadati</taxon>
        <taxon>Pseudomonadota</taxon>
        <taxon>Gammaproteobacteria</taxon>
        <taxon>Pseudomonadales</taxon>
        <taxon>Marinobacteraceae</taxon>
        <taxon>Marinobacter</taxon>
    </lineage>
</organism>
<evidence type="ECO:0000313" key="1">
    <source>
        <dbReference type="EMBL" id="ADQ00002.1"/>
    </source>
</evidence>
<evidence type="ECO:0000313" key="2">
    <source>
        <dbReference type="Proteomes" id="UP000007077"/>
    </source>
</evidence>
<proteinExistence type="predicted"/>
<protein>
    <submittedName>
        <fullName evidence="1">Uncharacterized protein</fullName>
    </submittedName>
</protein>
<dbReference type="EMBL" id="CP001980">
    <property type="protein sequence ID" value="ADQ00002.1"/>
    <property type="molecule type" value="Genomic_DNA"/>
</dbReference>
<dbReference type="HOGENOM" id="CLU_140159_0_0_6"/>
<reference evidence="1 2" key="1">
    <citation type="journal article" date="2010" name="Stand. Genomic Sci.">
        <title>Complete genome sequence of Marinobacter adhaerens type strain (HP15), a diatom-interacting marine microorganism.</title>
        <authorList>
            <person name="Gardes A."/>
            <person name="Kaeppel E."/>
            <person name="Shehzad A."/>
            <person name="Seebah S."/>
            <person name="Teeling H."/>
            <person name="Yarza P."/>
            <person name="Glockner F.O."/>
            <person name="Grossart H.P."/>
            <person name="Ullrich M.S."/>
        </authorList>
    </citation>
    <scope>NUCLEOTIDE SEQUENCE [LARGE SCALE GENOMIC DNA]</scope>
    <source>
        <strain evidence="2">DSM 23420 / HP15</strain>
        <plasmid evidence="2">Plasmid pHP-187</plasmid>
    </source>
</reference>
<name>E4PRW7_MARAH</name>
<dbReference type="Proteomes" id="UP000007077">
    <property type="component" value="Plasmid pHP-187"/>
</dbReference>
<reference evidence="2" key="2">
    <citation type="submission" date="2010-02" db="EMBL/GenBank/DDBJ databases">
        <title>Complete genome sequence of Marinobacter adhaerens type strain (HP15).</title>
        <authorList>
            <person name="Gaerdes A.A.M."/>
            <person name="Kaeppel E."/>
            <person name="Shezad A."/>
            <person name="Seebah S."/>
            <person name="Teeling H."/>
            <person name="Yarza P."/>
            <person name="Gloeckner F.O."/>
            <person name="Ullrich M.S."/>
        </authorList>
    </citation>
    <scope>NUCLEOTIDE SEQUENCE [LARGE SCALE GENOMIC DNA]</scope>
    <source>
        <strain evidence="2">DSM 23420 / HP15</strain>
        <plasmid evidence="2">Plasmid pHP-187</plasmid>
    </source>
</reference>
<geneLocation type="plasmid" evidence="1 2">
    <name>pHP-187</name>
</geneLocation>
<sequence>MQVAVDRATSSVFSLDRRQSTAFAQDALNYSSSVLEALSGELPALAASRIAESSCSTRSASGLELLECTLVADGEESSFLPQLNFGFLGAFPPLPQNLTARSTIAF</sequence>
<keyword evidence="1" id="KW-0614">Plasmid</keyword>
<gene>
    <name evidence="1" type="ordered locus">HP15_p187g5</name>
</gene>
<dbReference type="KEGG" id="mad:HP15_p187g5"/>
<dbReference type="AlphaFoldDB" id="E4PRW7"/>
<accession>E4PRW7</accession>